<dbReference type="InterPro" id="IPR001031">
    <property type="entry name" value="Thioesterase"/>
</dbReference>
<comment type="caution">
    <text evidence="3">The sequence shown here is derived from an EMBL/GenBank/DDBJ whole genome shotgun (WGS) entry which is preliminary data.</text>
</comment>
<dbReference type="PANTHER" id="PTHR11487">
    <property type="entry name" value="THIOESTERASE"/>
    <property type="match status" value="1"/>
</dbReference>
<dbReference type="SUPFAM" id="SSF53474">
    <property type="entry name" value="alpha/beta-Hydrolases"/>
    <property type="match status" value="1"/>
</dbReference>
<gene>
    <name evidence="3" type="ORF">PGLA_06610</name>
</gene>
<dbReference type="Gene3D" id="3.40.50.1820">
    <property type="entry name" value="alpha/beta hydrolase"/>
    <property type="match status" value="1"/>
</dbReference>
<accession>A0A168M7I3</accession>
<dbReference type="PANTHER" id="PTHR11487:SF0">
    <property type="entry name" value="S-ACYL FATTY ACID SYNTHASE THIOESTERASE, MEDIUM CHAIN"/>
    <property type="match status" value="1"/>
</dbReference>
<dbReference type="STRING" id="494026.PGLA_06610"/>
<proteinExistence type="inferred from homology"/>
<sequence>MQIIKLFFIPYAGGSATVSLKWKEQLNPHIQLIPLELSGRGILGGEILHSNIHDAVKDLSIYIQNFLKPGERYAIYGHSLGSRIGFELVYELLANNYGELLHFFASGGSAPQIKRTPTYIYDKPDDEFKEHLMKYSQASNEVFENKELYDYFVPVLRADFQMSESYEYVPKLDKLSCNLTALTGLDDPNVSDWDMLEWGQHTTGVFKLCNVSGGHFFINENHREVVEIINNTLKSEILFDHIDYAEL</sequence>
<dbReference type="InterPro" id="IPR029058">
    <property type="entry name" value="AB_hydrolase_fold"/>
</dbReference>
<dbReference type="Proteomes" id="UP000076967">
    <property type="component" value="Unassembled WGS sequence"/>
</dbReference>
<organism evidence="3 4">
    <name type="scientific">Paenibacillus glacialis</name>
    <dbReference type="NCBI Taxonomy" id="494026"/>
    <lineage>
        <taxon>Bacteria</taxon>
        <taxon>Bacillati</taxon>
        <taxon>Bacillota</taxon>
        <taxon>Bacilli</taxon>
        <taxon>Bacillales</taxon>
        <taxon>Paenibacillaceae</taxon>
        <taxon>Paenibacillus</taxon>
    </lineage>
</organism>
<dbReference type="RefSeq" id="WP_068530557.1">
    <property type="nucleotide sequence ID" value="NZ_LVJH01000007.1"/>
</dbReference>
<evidence type="ECO:0000313" key="3">
    <source>
        <dbReference type="EMBL" id="OAB44328.1"/>
    </source>
</evidence>
<evidence type="ECO:0000313" key="4">
    <source>
        <dbReference type="Proteomes" id="UP000076967"/>
    </source>
</evidence>
<dbReference type="GO" id="GO:0008610">
    <property type="term" value="P:lipid biosynthetic process"/>
    <property type="evidence" value="ECO:0007669"/>
    <property type="project" value="TreeGrafter"/>
</dbReference>
<dbReference type="AlphaFoldDB" id="A0A168M7I3"/>
<protein>
    <recommendedName>
        <fullName evidence="2">Thioesterase domain-containing protein</fullName>
    </recommendedName>
</protein>
<comment type="similarity">
    <text evidence="1">Belongs to the thioesterase family.</text>
</comment>
<reference evidence="3 4" key="1">
    <citation type="submission" date="2016-03" db="EMBL/GenBank/DDBJ databases">
        <title>Draft genome sequence of Paenibacillus glacialis DSM 22343.</title>
        <authorList>
            <person name="Shin S.-K."/>
            <person name="Yi H."/>
        </authorList>
    </citation>
    <scope>NUCLEOTIDE SEQUENCE [LARGE SCALE GENOMIC DNA]</scope>
    <source>
        <strain evidence="3 4">DSM 22343</strain>
    </source>
</reference>
<dbReference type="EMBL" id="LVJH01000007">
    <property type="protein sequence ID" value="OAB44328.1"/>
    <property type="molecule type" value="Genomic_DNA"/>
</dbReference>
<dbReference type="OrthoDB" id="2213423at2"/>
<evidence type="ECO:0000256" key="1">
    <source>
        <dbReference type="ARBA" id="ARBA00007169"/>
    </source>
</evidence>
<evidence type="ECO:0000259" key="2">
    <source>
        <dbReference type="Pfam" id="PF00975"/>
    </source>
</evidence>
<name>A0A168M7I3_9BACL</name>
<dbReference type="InterPro" id="IPR012223">
    <property type="entry name" value="TEII"/>
</dbReference>
<feature type="domain" description="Thioesterase" evidence="2">
    <location>
        <begin position="5"/>
        <end position="231"/>
    </location>
</feature>
<keyword evidence="4" id="KW-1185">Reference proteome</keyword>
<dbReference type="Pfam" id="PF00975">
    <property type="entry name" value="Thioesterase"/>
    <property type="match status" value="1"/>
</dbReference>